<organism evidence="1 2">
    <name type="scientific">Manihot esculenta</name>
    <name type="common">Cassava</name>
    <name type="synonym">Jatropha manihot</name>
    <dbReference type="NCBI Taxonomy" id="3983"/>
    <lineage>
        <taxon>Eukaryota</taxon>
        <taxon>Viridiplantae</taxon>
        <taxon>Streptophyta</taxon>
        <taxon>Embryophyta</taxon>
        <taxon>Tracheophyta</taxon>
        <taxon>Spermatophyta</taxon>
        <taxon>Magnoliopsida</taxon>
        <taxon>eudicotyledons</taxon>
        <taxon>Gunneridae</taxon>
        <taxon>Pentapetalae</taxon>
        <taxon>rosids</taxon>
        <taxon>fabids</taxon>
        <taxon>Malpighiales</taxon>
        <taxon>Euphorbiaceae</taxon>
        <taxon>Crotonoideae</taxon>
        <taxon>Manihoteae</taxon>
        <taxon>Manihot</taxon>
    </lineage>
</organism>
<evidence type="ECO:0000313" key="2">
    <source>
        <dbReference type="Proteomes" id="UP000091857"/>
    </source>
</evidence>
<keyword evidence="2" id="KW-1185">Reference proteome</keyword>
<reference evidence="2" key="1">
    <citation type="journal article" date="2016" name="Nat. Biotechnol.">
        <title>Sequencing wild and cultivated cassava and related species reveals extensive interspecific hybridization and genetic diversity.</title>
        <authorList>
            <person name="Bredeson J.V."/>
            <person name="Lyons J.B."/>
            <person name="Prochnik S.E."/>
            <person name="Wu G.A."/>
            <person name="Ha C.M."/>
            <person name="Edsinger-Gonzales E."/>
            <person name="Grimwood J."/>
            <person name="Schmutz J."/>
            <person name="Rabbi I.Y."/>
            <person name="Egesi C."/>
            <person name="Nauluvula P."/>
            <person name="Lebot V."/>
            <person name="Ndunguru J."/>
            <person name="Mkamilo G."/>
            <person name="Bart R.S."/>
            <person name="Setter T.L."/>
            <person name="Gleadow R.M."/>
            <person name="Kulakow P."/>
            <person name="Ferguson M.E."/>
            <person name="Rounsley S."/>
            <person name="Rokhsar D.S."/>
        </authorList>
    </citation>
    <scope>NUCLEOTIDE SEQUENCE [LARGE SCALE GENOMIC DNA]</scope>
    <source>
        <strain evidence="2">cv. AM560-2</strain>
    </source>
</reference>
<gene>
    <name evidence="1" type="ORF">MANES_08G008100v8</name>
</gene>
<protein>
    <submittedName>
        <fullName evidence="1">Uncharacterized protein</fullName>
    </submittedName>
</protein>
<dbReference type="EMBL" id="CM004394">
    <property type="protein sequence ID" value="KAG8648539.1"/>
    <property type="molecule type" value="Genomic_DNA"/>
</dbReference>
<sequence length="545" mass="62122">MGIVSNLLGIIGFGIGIPIGLLLGFFIFIYLEPEDAKDPVIRPLHELDTISLLDIFPEIPMWVKHPDFDRVDWLNKFVSNMWPYIDKAVCGLTRSMVNPIFQEYTGKFYIRSIDFKSLSLGTIPPNIHGIKVHETIEKELVIEPAVRWVGNPNISLVLKFLSLPITVQLLDVQVFAAPRITLRPLVPTFPCFGSLVVSLLEKPRVDFGLKLLGADVMAIPGLYQFVQDRIGRQIASLYLWPQTLDIQILDGSVGAMKKPVGILHVKVVRAVKLLKMDLLGTSDPYVQLSLTGERLPAKRTSIKMKNLNPEWNERFKLVVKDPESQVLQLHVNDWEKVGTHDKLGMQVVPLRLLTPYETKRFTLDLVKNRNPDDPQNEKPRGKLVVEMAFNPFKEDGERFNGPSDCHVRKESGVGGVPEDMLVHRGGLLLVTVEGAEDVEGKHHNNPYAMVIFRGEQKQTKLIRKTRDPKWNEEFQFLLEEAPLKDKIHIDVISKRTWFSFRPKETLGYVDINLMDVVYNGRINQKYHLINSRNGVLTVDIRWKAL</sequence>
<evidence type="ECO:0000313" key="1">
    <source>
        <dbReference type="EMBL" id="KAG8648539.1"/>
    </source>
</evidence>
<accession>A0ACB7H9C2</accession>
<name>A0ACB7H9C2_MANES</name>
<proteinExistence type="predicted"/>
<comment type="caution">
    <text evidence="1">The sequence shown here is derived from an EMBL/GenBank/DDBJ whole genome shotgun (WGS) entry which is preliminary data.</text>
</comment>
<dbReference type="Proteomes" id="UP000091857">
    <property type="component" value="Chromosome 8"/>
</dbReference>